<sequence>MKSTKERLESNVFQRTDSTLTTMLATVSIFTGIQFNDTKSI</sequence>
<reference evidence="1" key="2">
    <citation type="journal article" date="2015" name="Fish Shellfish Immunol.">
        <title>Early steps in the European eel (Anguilla anguilla)-Vibrio vulnificus interaction in the gills: Role of the RtxA13 toxin.</title>
        <authorList>
            <person name="Callol A."/>
            <person name="Pajuelo D."/>
            <person name="Ebbesson L."/>
            <person name="Teles M."/>
            <person name="MacKenzie S."/>
            <person name="Amaro C."/>
        </authorList>
    </citation>
    <scope>NUCLEOTIDE SEQUENCE</scope>
</reference>
<proteinExistence type="predicted"/>
<evidence type="ECO:0000313" key="1">
    <source>
        <dbReference type="EMBL" id="JAH22064.1"/>
    </source>
</evidence>
<dbReference type="EMBL" id="GBXM01086513">
    <property type="protein sequence ID" value="JAH22064.1"/>
    <property type="molecule type" value="Transcribed_RNA"/>
</dbReference>
<accession>A0A0E9QYY4</accession>
<reference evidence="1" key="1">
    <citation type="submission" date="2014-11" db="EMBL/GenBank/DDBJ databases">
        <authorList>
            <person name="Amaro Gonzalez C."/>
        </authorList>
    </citation>
    <scope>NUCLEOTIDE SEQUENCE</scope>
</reference>
<name>A0A0E9QYY4_ANGAN</name>
<protein>
    <submittedName>
        <fullName evidence="1">Uncharacterized protein</fullName>
    </submittedName>
</protein>
<dbReference type="AlphaFoldDB" id="A0A0E9QYY4"/>
<organism evidence="1">
    <name type="scientific">Anguilla anguilla</name>
    <name type="common">European freshwater eel</name>
    <name type="synonym">Muraena anguilla</name>
    <dbReference type="NCBI Taxonomy" id="7936"/>
    <lineage>
        <taxon>Eukaryota</taxon>
        <taxon>Metazoa</taxon>
        <taxon>Chordata</taxon>
        <taxon>Craniata</taxon>
        <taxon>Vertebrata</taxon>
        <taxon>Euteleostomi</taxon>
        <taxon>Actinopterygii</taxon>
        <taxon>Neopterygii</taxon>
        <taxon>Teleostei</taxon>
        <taxon>Anguilliformes</taxon>
        <taxon>Anguillidae</taxon>
        <taxon>Anguilla</taxon>
    </lineage>
</organism>